<dbReference type="Proteomes" id="UP000207598">
    <property type="component" value="Unassembled WGS sequence"/>
</dbReference>
<dbReference type="RefSeq" id="WP_141194916.1">
    <property type="nucleotide sequence ID" value="NZ_FXYF01000017.1"/>
</dbReference>
<organism evidence="2 3">
    <name type="scientific">Maliponia aquimaris</name>
    <dbReference type="NCBI Taxonomy" id="1673631"/>
    <lineage>
        <taxon>Bacteria</taxon>
        <taxon>Pseudomonadati</taxon>
        <taxon>Pseudomonadota</taxon>
        <taxon>Alphaproteobacteria</taxon>
        <taxon>Rhodobacterales</taxon>
        <taxon>Paracoccaceae</taxon>
        <taxon>Maliponia</taxon>
    </lineage>
</organism>
<dbReference type="AlphaFoldDB" id="A0A238L3R4"/>
<evidence type="ECO:0008006" key="4">
    <source>
        <dbReference type="Google" id="ProtNLM"/>
    </source>
</evidence>
<dbReference type="PROSITE" id="PS51257">
    <property type="entry name" value="PROKAR_LIPOPROTEIN"/>
    <property type="match status" value="1"/>
</dbReference>
<feature type="chain" id="PRO_5012692250" description="Lipoprotein" evidence="1">
    <location>
        <begin position="20"/>
        <end position="71"/>
    </location>
</feature>
<evidence type="ECO:0000313" key="3">
    <source>
        <dbReference type="Proteomes" id="UP000207598"/>
    </source>
</evidence>
<dbReference type="EMBL" id="FXYF01000017">
    <property type="protein sequence ID" value="SMX49713.1"/>
    <property type="molecule type" value="Genomic_DNA"/>
</dbReference>
<accession>A0A238L3R4</accession>
<sequence length="71" mass="7487">MKKLTAAMLPLLAAGCASVAELNDATAFIVAANPVVVSQVRPAPGVDYTAYRIEDPADWRGLNDAQSGEKR</sequence>
<name>A0A238L3R4_9RHOB</name>
<dbReference type="OrthoDB" id="7869473at2"/>
<protein>
    <recommendedName>
        <fullName evidence="4">Lipoprotein</fullName>
    </recommendedName>
</protein>
<reference evidence="2 3" key="1">
    <citation type="submission" date="2017-05" db="EMBL/GenBank/DDBJ databases">
        <authorList>
            <person name="Song R."/>
            <person name="Chenine A.L."/>
            <person name="Ruprecht R.M."/>
        </authorList>
    </citation>
    <scope>NUCLEOTIDE SEQUENCE [LARGE SCALE GENOMIC DNA]</scope>
    <source>
        <strain evidence="2 3">CECT 8898</strain>
    </source>
</reference>
<evidence type="ECO:0000256" key="1">
    <source>
        <dbReference type="SAM" id="SignalP"/>
    </source>
</evidence>
<keyword evidence="3" id="KW-1185">Reference proteome</keyword>
<gene>
    <name evidence="2" type="ORF">MAA8898_04400</name>
</gene>
<evidence type="ECO:0000313" key="2">
    <source>
        <dbReference type="EMBL" id="SMX49713.1"/>
    </source>
</evidence>
<keyword evidence="1" id="KW-0732">Signal</keyword>
<feature type="signal peptide" evidence="1">
    <location>
        <begin position="1"/>
        <end position="19"/>
    </location>
</feature>
<proteinExistence type="predicted"/>